<dbReference type="Gene3D" id="3.40.50.2300">
    <property type="match status" value="2"/>
</dbReference>
<gene>
    <name evidence="2" type="ORF">FB466_2664</name>
</gene>
<protein>
    <submittedName>
        <fullName evidence="2">Putative ABC transport system substrate-binding protein</fullName>
    </submittedName>
</protein>
<dbReference type="Pfam" id="PF04392">
    <property type="entry name" value="ABC_sub_bind"/>
    <property type="match status" value="1"/>
</dbReference>
<feature type="signal peptide" evidence="1">
    <location>
        <begin position="1"/>
        <end position="20"/>
    </location>
</feature>
<reference evidence="2 3" key="1">
    <citation type="submission" date="2019-06" db="EMBL/GenBank/DDBJ databases">
        <title>Sequencing the genomes of 1000 actinobacteria strains.</title>
        <authorList>
            <person name="Klenk H.-P."/>
        </authorList>
    </citation>
    <scope>NUCLEOTIDE SEQUENCE [LARGE SCALE GENOMIC DNA]</scope>
    <source>
        <strain evidence="2 3">DSM 18031</strain>
    </source>
</reference>
<dbReference type="InterPro" id="IPR007487">
    <property type="entry name" value="ABC_transpt-TYRBP-like"/>
</dbReference>
<dbReference type="SUPFAM" id="SSF53822">
    <property type="entry name" value="Periplasmic binding protein-like I"/>
    <property type="match status" value="1"/>
</dbReference>
<dbReference type="RefSeq" id="WP_246054676.1">
    <property type="nucleotide sequence ID" value="NZ_BAAAYS010000015.1"/>
</dbReference>
<accession>A0A543HH56</accession>
<name>A0A543HH56_9MICO</name>
<evidence type="ECO:0000313" key="2">
    <source>
        <dbReference type="EMBL" id="TQM57668.1"/>
    </source>
</evidence>
<keyword evidence="3" id="KW-1185">Reference proteome</keyword>
<dbReference type="PROSITE" id="PS51257">
    <property type="entry name" value="PROKAR_LIPOPROTEIN"/>
    <property type="match status" value="1"/>
</dbReference>
<comment type="caution">
    <text evidence="2">The sequence shown here is derived from an EMBL/GenBank/DDBJ whole genome shotgun (WGS) entry which is preliminary data.</text>
</comment>
<evidence type="ECO:0000256" key="1">
    <source>
        <dbReference type="SAM" id="SignalP"/>
    </source>
</evidence>
<organism evidence="2 3">
    <name type="scientific">Klugiella xanthotipulae</name>
    <dbReference type="NCBI Taxonomy" id="244735"/>
    <lineage>
        <taxon>Bacteria</taxon>
        <taxon>Bacillati</taxon>
        <taxon>Actinomycetota</taxon>
        <taxon>Actinomycetes</taxon>
        <taxon>Micrococcales</taxon>
        <taxon>Microbacteriaceae</taxon>
        <taxon>Klugiella</taxon>
    </lineage>
</organism>
<dbReference type="InterPro" id="IPR028082">
    <property type="entry name" value="Peripla_BP_I"/>
</dbReference>
<feature type="chain" id="PRO_5039651630" evidence="1">
    <location>
        <begin position="21"/>
        <end position="331"/>
    </location>
</feature>
<dbReference type="EMBL" id="VFPN01000004">
    <property type="protein sequence ID" value="TQM57668.1"/>
    <property type="molecule type" value="Genomic_DNA"/>
</dbReference>
<sequence length="331" mass="34400">MLTKKSLLSLTALGVVSVLALSGCSDSGDTTDDGMLKIGITQLATHPSLDAVREGFKAALSDNGYVEGEQVSYDEKNAQGEQANAVTIAGKFATDDLDLVLAIATQTAQTAAQKITKTPVLFSAVTDPVVAGLVTSLDKPGGNVTGTSDLNPVADQIQLIADTMPEAEKVGVIYSSGEVNSQIQVDLAKKAADKLGLTIVEKTITNSSEVGTAASTLKDVDALYIPTDNRVVEGFEAVIKFAETNSIPVFAGDVASVERGAVATYGIDYEKLGYQTGEMAVKILKDGAKPADLPVETMNEVQLVVNPKAAARQGLDLSETFVDGADEVVGD</sequence>
<dbReference type="Proteomes" id="UP000318331">
    <property type="component" value="Unassembled WGS sequence"/>
</dbReference>
<dbReference type="PANTHER" id="PTHR35271">
    <property type="entry name" value="ABC TRANSPORTER, SUBSTRATE-BINDING LIPOPROTEIN-RELATED"/>
    <property type="match status" value="1"/>
</dbReference>
<dbReference type="CDD" id="cd06325">
    <property type="entry name" value="PBP1_ABC_unchar_transporter"/>
    <property type="match status" value="1"/>
</dbReference>
<proteinExistence type="predicted"/>
<dbReference type="AlphaFoldDB" id="A0A543HH56"/>
<evidence type="ECO:0000313" key="3">
    <source>
        <dbReference type="Proteomes" id="UP000318331"/>
    </source>
</evidence>
<keyword evidence="1" id="KW-0732">Signal</keyword>
<dbReference type="PANTHER" id="PTHR35271:SF1">
    <property type="entry name" value="ABC TRANSPORTER, SUBSTRATE-BINDING LIPOPROTEIN"/>
    <property type="match status" value="1"/>
</dbReference>